<keyword evidence="1" id="KW-1188">Viral release from host cell</keyword>
<dbReference type="AlphaFoldDB" id="A0A1B8YGE7"/>
<feature type="transmembrane region" description="Helical" evidence="3">
    <location>
        <begin position="525"/>
        <end position="555"/>
    </location>
</feature>
<evidence type="ECO:0000256" key="3">
    <source>
        <dbReference type="SAM" id="Phobius"/>
    </source>
</evidence>
<evidence type="ECO:0000313" key="5">
    <source>
        <dbReference type="EMBL" id="OCA54200.1"/>
    </source>
</evidence>
<dbReference type="Pfam" id="PF10145">
    <property type="entry name" value="PhageMin_Tail"/>
    <property type="match status" value="1"/>
</dbReference>
<dbReference type="Proteomes" id="UP000092665">
    <property type="component" value="Unassembled WGS sequence"/>
</dbReference>
<keyword evidence="6" id="KW-1185">Reference proteome</keyword>
<dbReference type="RefSeq" id="WP_065390717.1">
    <property type="nucleotide sequence ID" value="NZ_CAWMQN010000072.1"/>
</dbReference>
<reference evidence="6" key="1">
    <citation type="submission" date="2015-11" db="EMBL/GenBank/DDBJ databases">
        <authorList>
            <person name="Tobias N.J."/>
            <person name="Mishra B."/>
            <person name="Gupta D.K."/>
            <person name="Thines M."/>
            <person name="Stinear T.P."/>
            <person name="Bode H.B."/>
        </authorList>
    </citation>
    <scope>NUCLEOTIDE SEQUENCE [LARGE SCALE GENOMIC DNA]</scope>
    <source>
        <strain evidence="6">PB45.5</strain>
    </source>
</reference>
<organism evidence="5 6">
    <name type="scientific">Photorhabdus namnaonensis</name>
    <dbReference type="NCBI Taxonomy" id="1851568"/>
    <lineage>
        <taxon>Bacteria</taxon>
        <taxon>Pseudomonadati</taxon>
        <taxon>Pseudomonadota</taxon>
        <taxon>Gammaproteobacteria</taxon>
        <taxon>Enterobacterales</taxon>
        <taxon>Morganellaceae</taxon>
        <taxon>Photorhabdus</taxon>
    </lineage>
</organism>
<dbReference type="NCBIfam" id="TIGR01760">
    <property type="entry name" value="tape_meas_TP901"/>
    <property type="match status" value="1"/>
</dbReference>
<proteinExistence type="predicted"/>
<comment type="caution">
    <text evidence="5">The sequence shown here is derived from an EMBL/GenBank/DDBJ whole genome shotgun (WGS) entry which is preliminary data.</text>
</comment>
<name>A0A1B8YGE7_9GAMM</name>
<protein>
    <submittedName>
        <fullName evidence="5">Phage-related minor tail protein</fullName>
    </submittedName>
</protein>
<evidence type="ECO:0000256" key="2">
    <source>
        <dbReference type="SAM" id="MobiDB-lite"/>
    </source>
</evidence>
<feature type="domain" description="Phage tail tape measure protein" evidence="4">
    <location>
        <begin position="230"/>
        <end position="429"/>
    </location>
</feature>
<dbReference type="InterPro" id="IPR010090">
    <property type="entry name" value="Phage_tape_meas"/>
</dbReference>
<sequence length="1063" mass="112410">MTDRNLNIRVSLSAANKLSVPVAAASRAAAALASQIKSTSGDIKNLASQAKTFDRLSDAIKKNTEAYDKEKAKVKELVAQFPKFREQTEEQRKILLAARQERDRYGRTLAKEKQKLQAVGEQMDRHNISIRQSDNVTAQITRRTEIYNQQLAEQQRRLNAVTRAQSSYSKAKEMRGKLATAGAAATAGSAGFLYASSRIMAPGLDFDEGMSGVQALTRLDKNDPRLKMLREQARALGASTAFTATDAAAGQKFLAMAGFTPESIKAALPGVLNMALAGDVDLGEAADIGSNVLTQFKLNADQMDRVSDVLTATFTRSNTDLRQLGEAMTYAGPVAADLGVSLESMAAMAAMMAANGMRGSMAGTALRGGLSRLVAPVGAGADAMKAMGIKVSGANGKLRDMGDILKEVAQKLRKYDQASQIRIKKDIFGEEAMVGMGAVLEGTQNGKYDEQKKANKNSKGEAEKVAKVKIDNLKGDLKQLKSAWEDLVIQMEESVDSPFRKLTQGLTKVIARVDDWMKANPKLTYALMVGTLVIVTLVGALGALALAAAAVIVPLAAMKLSLFMLTGGGGIGKLIPSVGRLTGGLKGLLPSLGGVSRSVKGWGPIFKNSSAALSRLGSQLATSGANGFKTLSGGAAAAGRGVAMAFTQPVATMSMLFSGLKSSVSSAFGALRSGGTVAIRALMSGFSLLLSPLGLLVVAIVGAAILIWKYWEPIKAFFSGFFEGLMKGLAPIKEAFKPLAFIFDGIASAVKKVWDWFTKLFEPVNTTSENLKACTEAGKTFGEIVGAAISALMLPITAVAKGLGFILEKLGAIPDATKAAAEAADAMNNKPVKVSDSTSKKLDEMGEKVKQLVVPGWANGILPALGDKTKGIINKVKAAASAAEKKKLKQDTSTGDSNIPAYGTQVYTPKGDKKNSKNSSGGAANTSLPNTGTASLADANKLGEIVFKNHPAVTAIDGAYREPQLNVPRASLLSRLKDSAMGLASAVLPEPQPAFAGIPVPIDLNGNRNSERQRASDNYTFELNFYGIDMRDSKALGDLVKEKISELMRETNTRRRSRLTDGD</sequence>
<dbReference type="PATRIC" id="fig|29488.15.peg.2916"/>
<dbReference type="PANTHER" id="PTHR37813">
    <property type="entry name" value="FELS-2 PROPHAGE PROTEIN"/>
    <property type="match status" value="1"/>
</dbReference>
<evidence type="ECO:0000256" key="1">
    <source>
        <dbReference type="ARBA" id="ARBA00022612"/>
    </source>
</evidence>
<dbReference type="PANTHER" id="PTHR37813:SF1">
    <property type="entry name" value="FELS-2 PROPHAGE PROTEIN"/>
    <property type="match status" value="1"/>
</dbReference>
<dbReference type="EMBL" id="LOIC01000072">
    <property type="protein sequence ID" value="OCA54200.1"/>
    <property type="molecule type" value="Genomic_DNA"/>
</dbReference>
<feature type="transmembrane region" description="Helical" evidence="3">
    <location>
        <begin position="688"/>
        <end position="711"/>
    </location>
</feature>
<evidence type="ECO:0000259" key="4">
    <source>
        <dbReference type="Pfam" id="PF10145"/>
    </source>
</evidence>
<feature type="region of interest" description="Disordered" evidence="2">
    <location>
        <begin position="883"/>
        <end position="932"/>
    </location>
</feature>
<gene>
    <name evidence="5" type="ORF">Phpb_02644</name>
</gene>
<accession>A0A1B8YGE7</accession>
<keyword evidence="3" id="KW-1133">Transmembrane helix</keyword>
<keyword evidence="3" id="KW-0812">Transmembrane</keyword>
<keyword evidence="3" id="KW-0472">Membrane</keyword>
<evidence type="ECO:0000313" key="6">
    <source>
        <dbReference type="Proteomes" id="UP000092665"/>
    </source>
</evidence>